<reference evidence="2" key="1">
    <citation type="journal article" date="2023" name="Science">
        <title>Genome structures resolve the early diversification of teleost fishes.</title>
        <authorList>
            <person name="Parey E."/>
            <person name="Louis A."/>
            <person name="Montfort J."/>
            <person name="Bouchez O."/>
            <person name="Roques C."/>
            <person name="Iampietro C."/>
            <person name="Lluch J."/>
            <person name="Castinel A."/>
            <person name="Donnadieu C."/>
            <person name="Desvignes T."/>
            <person name="Floi Bucao C."/>
            <person name="Jouanno E."/>
            <person name="Wen M."/>
            <person name="Mejri S."/>
            <person name="Dirks R."/>
            <person name="Jansen H."/>
            <person name="Henkel C."/>
            <person name="Chen W.J."/>
            <person name="Zahm M."/>
            <person name="Cabau C."/>
            <person name="Klopp C."/>
            <person name="Thompson A.W."/>
            <person name="Robinson-Rechavi M."/>
            <person name="Braasch I."/>
            <person name="Lecointre G."/>
            <person name="Bobe J."/>
            <person name="Postlethwait J.H."/>
            <person name="Berthelot C."/>
            <person name="Roest Crollius H."/>
            <person name="Guiguen Y."/>
        </authorList>
    </citation>
    <scope>NUCLEOTIDE SEQUENCE</scope>
    <source>
        <strain evidence="2">Concon-B</strain>
    </source>
</reference>
<comment type="caution">
    <text evidence="2">The sequence shown here is derived from an EMBL/GenBank/DDBJ whole genome shotgun (WGS) entry which is preliminary data.</text>
</comment>
<feature type="region of interest" description="Disordered" evidence="1">
    <location>
        <begin position="1"/>
        <end position="28"/>
    </location>
</feature>
<feature type="compositionally biased region" description="Polar residues" evidence="1">
    <location>
        <begin position="1"/>
        <end position="15"/>
    </location>
</feature>
<gene>
    <name evidence="2" type="ORF">COCON_G00096340</name>
</gene>
<dbReference type="AlphaFoldDB" id="A0A9Q1DMB5"/>
<evidence type="ECO:0000313" key="3">
    <source>
        <dbReference type="Proteomes" id="UP001152803"/>
    </source>
</evidence>
<accession>A0A9Q1DMB5</accession>
<name>A0A9Q1DMB5_CONCO</name>
<protein>
    <submittedName>
        <fullName evidence="2">Uncharacterized protein</fullName>
    </submittedName>
</protein>
<evidence type="ECO:0000313" key="2">
    <source>
        <dbReference type="EMBL" id="KAJ8275009.1"/>
    </source>
</evidence>
<dbReference type="Proteomes" id="UP001152803">
    <property type="component" value="Unassembled WGS sequence"/>
</dbReference>
<proteinExistence type="predicted"/>
<evidence type="ECO:0000256" key="1">
    <source>
        <dbReference type="SAM" id="MobiDB-lite"/>
    </source>
</evidence>
<keyword evidence="3" id="KW-1185">Reference proteome</keyword>
<sequence length="93" mass="10745">MPCLSRPSSRSTEGSWTKDDEKNGSQDVRTVCSKSLQNDHTFRSCWCVWCFLSFSQDELKQRSQEHHEQRLTICSRSLLQVQRVGGSLRNPRG</sequence>
<dbReference type="EMBL" id="JAFJMO010000006">
    <property type="protein sequence ID" value="KAJ8275009.1"/>
    <property type="molecule type" value="Genomic_DNA"/>
</dbReference>
<organism evidence="2 3">
    <name type="scientific">Conger conger</name>
    <name type="common">Conger eel</name>
    <name type="synonym">Muraena conger</name>
    <dbReference type="NCBI Taxonomy" id="82655"/>
    <lineage>
        <taxon>Eukaryota</taxon>
        <taxon>Metazoa</taxon>
        <taxon>Chordata</taxon>
        <taxon>Craniata</taxon>
        <taxon>Vertebrata</taxon>
        <taxon>Euteleostomi</taxon>
        <taxon>Actinopterygii</taxon>
        <taxon>Neopterygii</taxon>
        <taxon>Teleostei</taxon>
        <taxon>Anguilliformes</taxon>
        <taxon>Congridae</taxon>
        <taxon>Conger</taxon>
    </lineage>
</organism>